<evidence type="ECO:0000313" key="2">
    <source>
        <dbReference type="RefSeq" id="XP_031407162.1"/>
    </source>
</evidence>
<dbReference type="RefSeq" id="XP_031407162.1">
    <property type="nucleotide sequence ID" value="XM_031551302.1"/>
</dbReference>
<accession>A0A6P8EAX9</accession>
<gene>
    <name evidence="2" type="primary">LOC116215555</name>
</gene>
<keyword evidence="1" id="KW-1185">Reference proteome</keyword>
<sequence length="74" mass="8900">MMMGRWKRWALLKRLRKETAMKWKLLGAFRWKRMTSSIRVSLFDNVLFKILSVFEAIVLVSTVCCFYLCFGCHF</sequence>
<name>A0A6P8EAX9_PUNGR</name>
<dbReference type="AlphaFoldDB" id="A0A6P8EAX9"/>
<reference evidence="2" key="2">
    <citation type="submission" date="2025-08" db="UniProtKB">
        <authorList>
            <consortium name="RefSeq"/>
        </authorList>
    </citation>
    <scope>IDENTIFICATION</scope>
    <source>
        <tissue evidence="2">Leaf</tissue>
    </source>
</reference>
<dbReference type="Proteomes" id="UP000515151">
    <property type="component" value="Chromosome 7"/>
</dbReference>
<organism evidence="1 2">
    <name type="scientific">Punica granatum</name>
    <name type="common">Pomegranate</name>
    <dbReference type="NCBI Taxonomy" id="22663"/>
    <lineage>
        <taxon>Eukaryota</taxon>
        <taxon>Viridiplantae</taxon>
        <taxon>Streptophyta</taxon>
        <taxon>Embryophyta</taxon>
        <taxon>Tracheophyta</taxon>
        <taxon>Spermatophyta</taxon>
        <taxon>Magnoliopsida</taxon>
        <taxon>eudicotyledons</taxon>
        <taxon>Gunneridae</taxon>
        <taxon>Pentapetalae</taxon>
        <taxon>rosids</taxon>
        <taxon>malvids</taxon>
        <taxon>Myrtales</taxon>
        <taxon>Lythraceae</taxon>
        <taxon>Punica</taxon>
    </lineage>
</organism>
<reference evidence="1" key="1">
    <citation type="journal article" date="2020" name="Plant Biotechnol. J.">
        <title>The pomegranate (Punica granatum L.) draft genome dissects genetic divergence between soft- and hard-seeded cultivars.</title>
        <authorList>
            <person name="Luo X."/>
            <person name="Li H."/>
            <person name="Wu Z."/>
            <person name="Yao W."/>
            <person name="Zhao P."/>
            <person name="Cao D."/>
            <person name="Yu H."/>
            <person name="Li K."/>
            <person name="Poudel K."/>
            <person name="Zhao D."/>
            <person name="Zhang F."/>
            <person name="Xia X."/>
            <person name="Chen L."/>
            <person name="Wang Q."/>
            <person name="Jing D."/>
            <person name="Cao S."/>
        </authorList>
    </citation>
    <scope>NUCLEOTIDE SEQUENCE [LARGE SCALE GENOMIC DNA]</scope>
    <source>
        <strain evidence="1">cv. Tunisia</strain>
    </source>
</reference>
<dbReference type="PANTHER" id="PTHR33726:SF3">
    <property type="entry name" value="TRANSMEMBRANE PROTEIN"/>
    <property type="match status" value="1"/>
</dbReference>
<dbReference type="GeneID" id="116215555"/>
<protein>
    <submittedName>
        <fullName evidence="2">Uncharacterized protein LOC116215555</fullName>
    </submittedName>
</protein>
<evidence type="ECO:0000313" key="1">
    <source>
        <dbReference type="Proteomes" id="UP000515151"/>
    </source>
</evidence>
<dbReference type="OrthoDB" id="675983at2759"/>
<dbReference type="PANTHER" id="PTHR33726">
    <property type="entry name" value="TRANSMEMBRANE PROTEIN"/>
    <property type="match status" value="1"/>
</dbReference>
<proteinExistence type="predicted"/>